<evidence type="ECO:0000256" key="4">
    <source>
        <dbReference type="ARBA" id="ARBA00023167"/>
    </source>
</evidence>
<evidence type="ECO:0000256" key="1">
    <source>
        <dbReference type="ARBA" id="ARBA00022605"/>
    </source>
</evidence>
<evidence type="ECO:0000256" key="3">
    <source>
        <dbReference type="ARBA" id="ARBA00022833"/>
    </source>
</evidence>
<proteinExistence type="inferred from homology"/>
<comment type="pathway">
    <text evidence="6">Amino-acid biosynthesis; L-methionine biosynthesis via salvage pathway; L-methionine from S-methyl-5-thio-alpha-D-ribose 1-phosphate: step 2/6.</text>
</comment>
<keyword evidence="2 6" id="KW-0479">Metal-binding</keyword>
<protein>
    <recommendedName>
        <fullName evidence="6">Methylthioribulose-1-phosphate dehydratase</fullName>
        <shortName evidence="6">MTRu-1-P dehydratase</shortName>
        <ecNumber evidence="6">4.2.1.109</ecNumber>
    </recommendedName>
</protein>
<dbReference type="RefSeq" id="WP_067718955.1">
    <property type="nucleotide sequence ID" value="NZ_LPVJ01000061.1"/>
</dbReference>
<feature type="binding site" evidence="6">
    <location>
        <position position="94"/>
    </location>
    <ligand>
        <name>Zn(2+)</name>
        <dbReference type="ChEBI" id="CHEBI:29105"/>
    </ligand>
</feature>
<feature type="domain" description="Class II aldolase/adducin N-terminal" evidence="7">
    <location>
        <begin position="6"/>
        <end position="194"/>
    </location>
</feature>
<dbReference type="Pfam" id="PF00596">
    <property type="entry name" value="Aldolase_II"/>
    <property type="match status" value="1"/>
</dbReference>
<comment type="caution">
    <text evidence="8">The sequence shown here is derived from an EMBL/GenBank/DDBJ whole genome shotgun (WGS) entry which is preliminary data.</text>
</comment>
<comment type="cofactor">
    <cofactor evidence="6">
        <name>Zn(2+)</name>
        <dbReference type="ChEBI" id="CHEBI:29105"/>
    </cofactor>
    <text evidence="6">Binds 1 zinc ion per subunit.</text>
</comment>
<evidence type="ECO:0000256" key="6">
    <source>
        <dbReference type="HAMAP-Rule" id="MF_01677"/>
    </source>
</evidence>
<accession>A0A101XP40</accession>
<dbReference type="PANTHER" id="PTHR10640">
    <property type="entry name" value="METHYLTHIORIBULOSE-1-PHOSPHATE DEHYDRATASE"/>
    <property type="match status" value="1"/>
</dbReference>
<gene>
    <name evidence="6" type="primary">mtnB</name>
    <name evidence="8" type="ORF">ATW55_05110</name>
</gene>
<keyword evidence="3 6" id="KW-0862">Zinc</keyword>
<keyword evidence="1 6" id="KW-0028">Amino-acid biosynthesis</keyword>
<dbReference type="SUPFAM" id="SSF53639">
    <property type="entry name" value="AraD/HMP-PK domain-like"/>
    <property type="match status" value="1"/>
</dbReference>
<dbReference type="HAMAP" id="MF_01677">
    <property type="entry name" value="Salvage_MtnB"/>
    <property type="match status" value="1"/>
</dbReference>
<sequence length="200" mass="22238">MSLTVKELVEVAHRLGAYGYFPATSGNLSIREPGDTLRMRVSVSGIDKARLSEADLLFVDENLMPYEKDARKPSAEAIVHVHLYQQSDAMCILHVHTLSNNLIAQRYEARGSVPLFGNELLKALGHWEDDARIEVPMVENYSDLNKLATAVAAAYNPEVPGVIVKQHGIYVVGRSVAETLRHLEAFEFLFALALKRDVHS</sequence>
<dbReference type="GO" id="GO:0005737">
    <property type="term" value="C:cytoplasm"/>
    <property type="evidence" value="ECO:0007669"/>
    <property type="project" value="UniProtKB-UniRule"/>
</dbReference>
<name>A0A101XP40_9BACL</name>
<evidence type="ECO:0000256" key="5">
    <source>
        <dbReference type="ARBA" id="ARBA00023239"/>
    </source>
</evidence>
<evidence type="ECO:0000256" key="2">
    <source>
        <dbReference type="ARBA" id="ARBA00022723"/>
    </source>
</evidence>
<reference evidence="8 9" key="1">
    <citation type="submission" date="2015-12" db="EMBL/GenBank/DDBJ databases">
        <title>Draft genome sequence of Acidibacillus ferrooxidans ITV001, isolated from a chalcopyrite acid mine drainage site in Brazil.</title>
        <authorList>
            <person name="Dall'Agnol H."/>
            <person name="Nancucheo I."/>
            <person name="Johnson B."/>
            <person name="Oliveira R."/>
            <person name="Leite L."/>
            <person name="Pylro V."/>
            <person name="Nunes G.L."/>
            <person name="Tzotzos G."/>
            <person name="Fernandes G.R."/>
            <person name="Dutra J."/>
            <person name="Orellana S.C."/>
            <person name="Oliveira G."/>
        </authorList>
    </citation>
    <scope>NUCLEOTIDE SEQUENCE [LARGE SCALE GENOMIC DNA]</scope>
    <source>
        <strain evidence="9">ITV01</strain>
    </source>
</reference>
<dbReference type="Gene3D" id="3.40.225.10">
    <property type="entry name" value="Class II aldolase/adducin N-terminal domain"/>
    <property type="match status" value="1"/>
</dbReference>
<organism evidence="8 9">
    <name type="scientific">Ferroacidibacillus organovorans</name>
    <dbReference type="NCBI Taxonomy" id="1765683"/>
    <lineage>
        <taxon>Bacteria</taxon>
        <taxon>Bacillati</taxon>
        <taxon>Bacillota</taxon>
        <taxon>Bacilli</taxon>
        <taxon>Bacillales</taxon>
        <taxon>Alicyclobacillaceae</taxon>
        <taxon>Ferroacidibacillus</taxon>
    </lineage>
</organism>
<evidence type="ECO:0000259" key="7">
    <source>
        <dbReference type="SMART" id="SM01007"/>
    </source>
</evidence>
<dbReference type="GO" id="GO:0019509">
    <property type="term" value="P:L-methionine salvage from methylthioadenosine"/>
    <property type="evidence" value="ECO:0007669"/>
    <property type="project" value="UniProtKB-UniRule"/>
</dbReference>
<comment type="function">
    <text evidence="6">Catalyzes the dehydration of methylthioribulose-1-phosphate (MTRu-1-P) into 2,3-diketo-5-methylthiopentyl-1-phosphate (DK-MTP-1-P).</text>
</comment>
<dbReference type="Proteomes" id="UP000053557">
    <property type="component" value="Unassembled WGS sequence"/>
</dbReference>
<dbReference type="OrthoDB" id="9805559at2"/>
<dbReference type="GO" id="GO:0008270">
    <property type="term" value="F:zinc ion binding"/>
    <property type="evidence" value="ECO:0007669"/>
    <property type="project" value="UniProtKB-UniRule"/>
</dbReference>
<dbReference type="UniPathway" id="UPA00904">
    <property type="reaction ID" value="UER00875"/>
</dbReference>
<keyword evidence="4 6" id="KW-0486">Methionine biosynthesis</keyword>
<keyword evidence="9" id="KW-1185">Reference proteome</keyword>
<dbReference type="InterPro" id="IPR036409">
    <property type="entry name" value="Aldolase_II/adducin_N_sf"/>
</dbReference>
<keyword evidence="5 6" id="KW-0456">Lyase</keyword>
<dbReference type="NCBIfam" id="TIGR03328">
    <property type="entry name" value="salvage_mtnB"/>
    <property type="match status" value="1"/>
</dbReference>
<feature type="binding site" evidence="6">
    <location>
        <position position="96"/>
    </location>
    <ligand>
        <name>Zn(2+)</name>
        <dbReference type="ChEBI" id="CHEBI:29105"/>
    </ligand>
</feature>
<comment type="similarity">
    <text evidence="6">Belongs to the aldolase class II family. MtnB subfamily.</text>
</comment>
<dbReference type="InterPro" id="IPR017714">
    <property type="entry name" value="MethylthioRu-1-P_deHdtase_MtnB"/>
</dbReference>
<dbReference type="InterPro" id="IPR001303">
    <property type="entry name" value="Aldolase_II/adducin_N"/>
</dbReference>
<comment type="catalytic activity">
    <reaction evidence="6">
        <text>5-(methylsulfanyl)-D-ribulose 1-phosphate = 5-methylsulfanyl-2,3-dioxopentyl phosphate + H2O</text>
        <dbReference type="Rhea" id="RHEA:15549"/>
        <dbReference type="ChEBI" id="CHEBI:15377"/>
        <dbReference type="ChEBI" id="CHEBI:58548"/>
        <dbReference type="ChEBI" id="CHEBI:58828"/>
        <dbReference type="EC" id="4.2.1.109"/>
    </reaction>
</comment>
<dbReference type="GO" id="GO:0046570">
    <property type="term" value="F:methylthioribulose 1-phosphate dehydratase activity"/>
    <property type="evidence" value="ECO:0007669"/>
    <property type="project" value="UniProtKB-UniRule"/>
</dbReference>
<evidence type="ECO:0000313" key="8">
    <source>
        <dbReference type="EMBL" id="KUO95012.1"/>
    </source>
</evidence>
<dbReference type="EMBL" id="LPVJ01000061">
    <property type="protein sequence ID" value="KUO95012.1"/>
    <property type="molecule type" value="Genomic_DNA"/>
</dbReference>
<evidence type="ECO:0000313" key="9">
    <source>
        <dbReference type="Proteomes" id="UP000053557"/>
    </source>
</evidence>
<dbReference type="EC" id="4.2.1.109" evidence="6"/>
<dbReference type="AlphaFoldDB" id="A0A101XP40"/>
<dbReference type="PANTHER" id="PTHR10640:SF7">
    <property type="entry name" value="METHYLTHIORIBULOSE-1-PHOSPHATE DEHYDRATASE"/>
    <property type="match status" value="1"/>
</dbReference>
<dbReference type="SMART" id="SM01007">
    <property type="entry name" value="Aldolase_II"/>
    <property type="match status" value="1"/>
</dbReference>